<accession>A0A2Z4Y5G3</accession>
<evidence type="ECO:0000313" key="3">
    <source>
        <dbReference type="EMBL" id="AXA35952.1"/>
    </source>
</evidence>
<dbReference type="Proteomes" id="UP000262583">
    <property type="component" value="Chromosome"/>
</dbReference>
<dbReference type="PANTHER" id="PTHR12526:SF636">
    <property type="entry name" value="BLL3647 PROTEIN"/>
    <property type="match status" value="1"/>
</dbReference>
<dbReference type="Pfam" id="PF00534">
    <property type="entry name" value="Glycos_transf_1"/>
    <property type="match status" value="1"/>
</dbReference>
<feature type="domain" description="Glycosyl transferase family 1" evidence="1">
    <location>
        <begin position="196"/>
        <end position="365"/>
    </location>
</feature>
<sequence>MTKATQKKRVLLMCAVDFTVRQFLLPLARALENEGYEVTLACGRGPYFESIAKMGFRIEENPISRSMNVLAHLCEIWRTYRFIRRNQFDIVHVHTPIAALVGRIAARLAGVPVIIYTAHGFYFHEGMSPTKRKFHIWLERIGAKFGDFIMTVSREDEETALALGIARRGTIETIYNGVDTSAFDPARFATARVQVREQYGIPADAPVVGFVGRLVREKGIFELVEAVARVRMNNPKVRLLIVGDVLKSDYDAGKNELLTKIAELGLTDVVALTGMVEDTRPVLAAMDLFCLPSYREGMPVSLLEAMAMAKPCIATNIRGCREEIEDGLSGWLVPVRDVERLAERIEWCVEHPNEAAAVGNRARQRVQKLFELDRVLAHQVAIYRRLTTPHCSSREVEKPPSAT</sequence>
<gene>
    <name evidence="3" type="ORF">BRCON_1175</name>
</gene>
<dbReference type="InterPro" id="IPR028098">
    <property type="entry name" value="Glyco_trans_4-like_N"/>
</dbReference>
<dbReference type="KEGG" id="schv:BRCON_1175"/>
<feature type="domain" description="Glycosyltransferase subfamily 4-like N-terminal" evidence="2">
    <location>
        <begin position="24"/>
        <end position="181"/>
    </location>
</feature>
<organism evidence="3 4">
    <name type="scientific">Sumerlaea chitinivorans</name>
    <dbReference type="NCBI Taxonomy" id="2250252"/>
    <lineage>
        <taxon>Bacteria</taxon>
        <taxon>Candidatus Sumerlaeota</taxon>
        <taxon>Candidatus Sumerlaeia</taxon>
        <taxon>Candidatus Sumerlaeales</taxon>
        <taxon>Candidatus Sumerlaeaceae</taxon>
        <taxon>Candidatus Sumerlaea</taxon>
    </lineage>
</organism>
<dbReference type="CDD" id="cd03808">
    <property type="entry name" value="GT4_CapM-like"/>
    <property type="match status" value="1"/>
</dbReference>
<dbReference type="PANTHER" id="PTHR12526">
    <property type="entry name" value="GLYCOSYLTRANSFERASE"/>
    <property type="match status" value="1"/>
</dbReference>
<dbReference type="SUPFAM" id="SSF53756">
    <property type="entry name" value="UDP-Glycosyltransferase/glycogen phosphorylase"/>
    <property type="match status" value="1"/>
</dbReference>
<evidence type="ECO:0000259" key="1">
    <source>
        <dbReference type="Pfam" id="PF00534"/>
    </source>
</evidence>
<dbReference type="Pfam" id="PF13439">
    <property type="entry name" value="Glyco_transf_4"/>
    <property type="match status" value="1"/>
</dbReference>
<keyword evidence="3" id="KW-0808">Transferase</keyword>
<dbReference type="AlphaFoldDB" id="A0A2Z4Y5G3"/>
<name>A0A2Z4Y5G3_SUMC1</name>
<proteinExistence type="predicted"/>
<dbReference type="EMBL" id="CP030759">
    <property type="protein sequence ID" value="AXA35952.1"/>
    <property type="molecule type" value="Genomic_DNA"/>
</dbReference>
<evidence type="ECO:0000313" key="4">
    <source>
        <dbReference type="Proteomes" id="UP000262583"/>
    </source>
</evidence>
<dbReference type="Gene3D" id="3.40.50.2000">
    <property type="entry name" value="Glycogen Phosphorylase B"/>
    <property type="match status" value="2"/>
</dbReference>
<dbReference type="InterPro" id="IPR001296">
    <property type="entry name" value="Glyco_trans_1"/>
</dbReference>
<evidence type="ECO:0000259" key="2">
    <source>
        <dbReference type="Pfam" id="PF13439"/>
    </source>
</evidence>
<protein>
    <submittedName>
        <fullName evidence="3">Glycosyl transferase, group 1</fullName>
    </submittedName>
</protein>
<dbReference type="GO" id="GO:0016757">
    <property type="term" value="F:glycosyltransferase activity"/>
    <property type="evidence" value="ECO:0007669"/>
    <property type="project" value="InterPro"/>
</dbReference>
<reference evidence="3 4" key="1">
    <citation type="submission" date="2018-05" db="EMBL/GenBank/DDBJ databases">
        <title>A metagenomic window into the 2 km-deep terrestrial subsurface aquifer revealed taxonomically and functionally diverse microbial community comprising novel uncultured bacterial lineages.</title>
        <authorList>
            <person name="Kadnikov V.V."/>
            <person name="Mardanov A.V."/>
            <person name="Beletsky A.V."/>
            <person name="Banks D."/>
            <person name="Pimenov N.V."/>
            <person name="Frank Y.A."/>
            <person name="Karnachuk O.V."/>
            <person name="Ravin N.V."/>
        </authorList>
    </citation>
    <scope>NUCLEOTIDE SEQUENCE [LARGE SCALE GENOMIC DNA]</scope>
    <source>
        <strain evidence="3">BY</strain>
    </source>
</reference>